<dbReference type="Proteomes" id="UP001175353">
    <property type="component" value="Unassembled WGS sequence"/>
</dbReference>
<evidence type="ECO:0000313" key="2">
    <source>
        <dbReference type="EMBL" id="KAK0326145.1"/>
    </source>
</evidence>
<dbReference type="EMBL" id="JASUXU010000005">
    <property type="protein sequence ID" value="KAK0326145.1"/>
    <property type="molecule type" value="Genomic_DNA"/>
</dbReference>
<evidence type="ECO:0000313" key="5">
    <source>
        <dbReference type="Proteomes" id="UP001175353"/>
    </source>
</evidence>
<keyword evidence="5" id="KW-1185">Reference proteome</keyword>
<organism evidence="2 4">
    <name type="scientific">Friedmanniomyces endolithicus</name>
    <dbReference type="NCBI Taxonomy" id="329885"/>
    <lineage>
        <taxon>Eukaryota</taxon>
        <taxon>Fungi</taxon>
        <taxon>Dikarya</taxon>
        <taxon>Ascomycota</taxon>
        <taxon>Pezizomycotina</taxon>
        <taxon>Dothideomycetes</taxon>
        <taxon>Dothideomycetidae</taxon>
        <taxon>Mycosphaerellales</taxon>
        <taxon>Teratosphaeriaceae</taxon>
        <taxon>Friedmanniomyces</taxon>
    </lineage>
</organism>
<comment type="caution">
    <text evidence="2">The sequence shown here is derived from an EMBL/GenBank/DDBJ whole genome shotgun (WGS) entry which is preliminary data.</text>
</comment>
<dbReference type="AlphaFoldDB" id="A0AAN6FZ91"/>
<proteinExistence type="predicted"/>
<sequence length="96" mass="10289">MQQSARAIVCHDTHANGGWKMEDVGVRKPGDGELLVEMVASGVCHTDVLIGGIPGGAAPIAFYPRVLGHEVICKDGHYSNCNDFNDLNFGGYDESR</sequence>
<evidence type="ECO:0000313" key="4">
    <source>
        <dbReference type="Proteomes" id="UP001168146"/>
    </source>
</evidence>
<evidence type="ECO:0000313" key="3">
    <source>
        <dbReference type="EMBL" id="KAK0989172.1"/>
    </source>
</evidence>
<reference evidence="2" key="1">
    <citation type="submission" date="2021-12" db="EMBL/GenBank/DDBJ databases">
        <title>Black yeast isolated from Biological Soil Crust.</title>
        <authorList>
            <person name="Kurbessoian T."/>
        </authorList>
    </citation>
    <scope>NUCLEOTIDE SEQUENCE</scope>
    <source>
        <strain evidence="2">CCFEE 5208</strain>
    </source>
</reference>
<name>A0AAN6FZ91_9PEZI</name>
<protein>
    <recommendedName>
        <fullName evidence="1">Alcohol dehydrogenase-like N-terminal domain-containing protein</fullName>
    </recommendedName>
</protein>
<evidence type="ECO:0000259" key="1">
    <source>
        <dbReference type="Pfam" id="PF08240"/>
    </source>
</evidence>
<dbReference type="InterPro" id="IPR013154">
    <property type="entry name" value="ADH-like_N"/>
</dbReference>
<reference evidence="3" key="2">
    <citation type="submission" date="2023-06" db="EMBL/GenBank/DDBJ databases">
        <title>Black Yeasts Isolated from many extreme environments.</title>
        <authorList>
            <person name="Coleine C."/>
            <person name="Stajich J.E."/>
            <person name="Selbmann L."/>
        </authorList>
    </citation>
    <scope>NUCLEOTIDE SEQUENCE</scope>
    <source>
        <strain evidence="3">CCFEE 5200</strain>
    </source>
</reference>
<dbReference type="InterPro" id="IPR011032">
    <property type="entry name" value="GroES-like_sf"/>
</dbReference>
<dbReference type="EMBL" id="JAUJLE010000076">
    <property type="protein sequence ID" value="KAK0989172.1"/>
    <property type="molecule type" value="Genomic_DNA"/>
</dbReference>
<dbReference type="Proteomes" id="UP001168146">
    <property type="component" value="Unassembled WGS sequence"/>
</dbReference>
<accession>A0AAN6FZ91</accession>
<gene>
    <name evidence="2" type="ORF">LTR82_002890</name>
    <name evidence="3" type="ORF">LTR91_009325</name>
</gene>
<feature type="domain" description="Alcohol dehydrogenase-like N-terminal" evidence="1">
    <location>
        <begin position="30"/>
        <end position="72"/>
    </location>
</feature>
<dbReference type="Gene3D" id="3.90.180.10">
    <property type="entry name" value="Medium-chain alcohol dehydrogenases, catalytic domain"/>
    <property type="match status" value="1"/>
</dbReference>
<dbReference type="Pfam" id="PF08240">
    <property type="entry name" value="ADH_N"/>
    <property type="match status" value="1"/>
</dbReference>
<dbReference type="SUPFAM" id="SSF50129">
    <property type="entry name" value="GroES-like"/>
    <property type="match status" value="1"/>
</dbReference>